<dbReference type="InterPro" id="IPR013087">
    <property type="entry name" value="Znf_C2H2_type"/>
</dbReference>
<feature type="domain" description="C2H2-type" evidence="13">
    <location>
        <begin position="454"/>
        <end position="483"/>
    </location>
</feature>
<keyword evidence="8" id="KW-0804">Transcription</keyword>
<evidence type="ECO:0000256" key="9">
    <source>
        <dbReference type="ARBA" id="ARBA00023242"/>
    </source>
</evidence>
<feature type="region of interest" description="Disordered" evidence="12">
    <location>
        <begin position="81"/>
        <end position="105"/>
    </location>
</feature>
<evidence type="ECO:0000259" key="13">
    <source>
        <dbReference type="PROSITE" id="PS50157"/>
    </source>
</evidence>
<dbReference type="PANTHER" id="PTHR23235">
    <property type="entry name" value="KRUEPPEL-LIKE TRANSCRIPTION FACTOR"/>
    <property type="match status" value="1"/>
</dbReference>
<dbReference type="Proteomes" id="UP000472261">
    <property type="component" value="Unplaced"/>
</dbReference>
<keyword evidence="15" id="KW-1185">Reference proteome</keyword>
<evidence type="ECO:0000256" key="7">
    <source>
        <dbReference type="ARBA" id="ARBA00023125"/>
    </source>
</evidence>
<keyword evidence="9" id="KW-0539">Nucleus</keyword>
<feature type="region of interest" description="Disordered" evidence="12">
    <location>
        <begin position="138"/>
        <end position="162"/>
    </location>
</feature>
<comment type="similarity">
    <text evidence="10">Belongs to the Sp1 C2H2-type zinc-finger protein family.</text>
</comment>
<feature type="compositionally biased region" description="Gly residues" evidence="12">
    <location>
        <begin position="88"/>
        <end position="104"/>
    </location>
</feature>
<name>A0A669QEK2_PHACC</name>
<evidence type="ECO:0000256" key="3">
    <source>
        <dbReference type="ARBA" id="ARBA00022737"/>
    </source>
</evidence>
<dbReference type="CDD" id="cd22544">
    <property type="entry name" value="SP6_N"/>
    <property type="match status" value="1"/>
</dbReference>
<keyword evidence="2" id="KW-0479">Metal-binding</keyword>
<sequence>MGSFGWGRLRYGGIPHLRTGESGVPMGLGAAGNLQCWGPIALGMEAVEYGPKASLHPWGFVPPSHSGGWWEAVRLRTHRPGGVEKGLRVGGIPGTGGKPRGGGSRWRQVDFNTGVGPGPRGVCAAPVSHGCAAESSGCPGAGVRGRGRKQPRARLQSAAGGRAPRLPALSRCHLARSCVPPPRLRSAPTAAHGLVGAVSLCCRVCLRLRPRRRPAMLTAVCGSLGNQSSDAPRASPTPLDLQPLQPFQPPPPGADFASPLPPPELPLPGPDVAFAAPGAYDPHGPPRIELPPDGPAAPGSYAKLLQAAPPDMAHPYEPWFRPPHPAPSGEEGGVNWWDLHAGASWMELPHTQGGLQVPAPPGLQPPLGGYGGGEAQLCAPPAHLLPPAQHLLGPEGAKALEGPPQPEAEGGGRAKGGRRAVPRGGGQAACRCPNCQEAERGGPCPEGSKRKHLHNCHIPGCGKAYAKTSHLKAHLRWHSGDRPFVCNWLFCGKRFTRSDELQRHLQTHTGTKKFTCPVCGRVFMRSDHLGKHMKTHDGGKEGGEPDVKGSNEPPGGKGGKREPEGGTAAPTN</sequence>
<dbReference type="OMA" id="GGWWEAV"/>
<feature type="domain" description="C2H2-type" evidence="13">
    <location>
        <begin position="514"/>
        <end position="541"/>
    </location>
</feature>
<feature type="domain" description="C2H2-type" evidence="13">
    <location>
        <begin position="484"/>
        <end position="513"/>
    </location>
</feature>
<proteinExistence type="inferred from homology"/>
<dbReference type="SMART" id="SM00355">
    <property type="entry name" value="ZnF_C2H2"/>
    <property type="match status" value="3"/>
</dbReference>
<feature type="region of interest" description="Disordered" evidence="12">
    <location>
        <begin position="393"/>
        <end position="429"/>
    </location>
</feature>
<feature type="region of interest" description="Disordered" evidence="12">
    <location>
        <begin position="223"/>
        <end position="295"/>
    </location>
</feature>
<dbReference type="PROSITE" id="PS00028">
    <property type="entry name" value="ZINC_FINGER_C2H2_1"/>
    <property type="match status" value="3"/>
</dbReference>
<keyword evidence="5" id="KW-0862">Zinc</keyword>
<dbReference type="PROSITE" id="PS50157">
    <property type="entry name" value="ZINC_FINGER_C2H2_2"/>
    <property type="match status" value="3"/>
</dbReference>
<evidence type="ECO:0000256" key="11">
    <source>
        <dbReference type="PROSITE-ProRule" id="PRU00042"/>
    </source>
</evidence>
<evidence type="ECO:0000256" key="4">
    <source>
        <dbReference type="ARBA" id="ARBA00022771"/>
    </source>
</evidence>
<dbReference type="PANTHER" id="PTHR23235:SF23">
    <property type="entry name" value="TRANSCRIPTION FACTOR SP6"/>
    <property type="match status" value="1"/>
</dbReference>
<evidence type="ECO:0000313" key="15">
    <source>
        <dbReference type="Proteomes" id="UP000472261"/>
    </source>
</evidence>
<dbReference type="Ensembl" id="ENSPCLT00000016575.1">
    <property type="protein sequence ID" value="ENSPCLP00000012471.1"/>
    <property type="gene ID" value="ENSPCLG00000010252.1"/>
</dbReference>
<dbReference type="FunFam" id="3.30.160.60:FF:001147">
    <property type="entry name" value="Sp6 transcription factor"/>
    <property type="match status" value="1"/>
</dbReference>
<feature type="region of interest" description="Disordered" evidence="12">
    <location>
        <begin position="531"/>
        <end position="572"/>
    </location>
</feature>
<evidence type="ECO:0000313" key="14">
    <source>
        <dbReference type="Ensembl" id="ENSPCLP00000012471.1"/>
    </source>
</evidence>
<dbReference type="GO" id="GO:0000981">
    <property type="term" value="F:DNA-binding transcription factor activity, RNA polymerase II-specific"/>
    <property type="evidence" value="ECO:0007669"/>
    <property type="project" value="TreeGrafter"/>
</dbReference>
<feature type="compositionally biased region" description="Pro residues" evidence="12">
    <location>
        <begin position="283"/>
        <end position="295"/>
    </location>
</feature>
<evidence type="ECO:0000256" key="5">
    <source>
        <dbReference type="ARBA" id="ARBA00022833"/>
    </source>
</evidence>
<dbReference type="Gene3D" id="3.30.160.60">
    <property type="entry name" value="Classic Zinc Finger"/>
    <property type="match status" value="3"/>
</dbReference>
<evidence type="ECO:0000256" key="8">
    <source>
        <dbReference type="ARBA" id="ARBA00023163"/>
    </source>
</evidence>
<dbReference type="Pfam" id="PF00096">
    <property type="entry name" value="zf-C2H2"/>
    <property type="match status" value="3"/>
</dbReference>
<dbReference type="GO" id="GO:0005634">
    <property type="term" value="C:nucleus"/>
    <property type="evidence" value="ECO:0007669"/>
    <property type="project" value="UniProtKB-SubCell"/>
</dbReference>
<dbReference type="FunFam" id="3.30.160.60:FF:000014">
    <property type="entry name" value="Transcription factor Sp3"/>
    <property type="match status" value="1"/>
</dbReference>
<evidence type="ECO:0000256" key="10">
    <source>
        <dbReference type="ARBA" id="ARBA00038409"/>
    </source>
</evidence>
<evidence type="ECO:0000256" key="2">
    <source>
        <dbReference type="ARBA" id="ARBA00022723"/>
    </source>
</evidence>
<feature type="compositionally biased region" description="Basic and acidic residues" evidence="12">
    <location>
        <begin position="531"/>
        <end position="549"/>
    </location>
</feature>
<dbReference type="SUPFAM" id="SSF57667">
    <property type="entry name" value="beta-beta-alpha zinc fingers"/>
    <property type="match status" value="2"/>
</dbReference>
<keyword evidence="3" id="KW-0677">Repeat</keyword>
<dbReference type="GO" id="GO:0000978">
    <property type="term" value="F:RNA polymerase II cis-regulatory region sequence-specific DNA binding"/>
    <property type="evidence" value="ECO:0007669"/>
    <property type="project" value="TreeGrafter"/>
</dbReference>
<organism evidence="14 15">
    <name type="scientific">Phasianus colchicus</name>
    <name type="common">Common pheasant</name>
    <dbReference type="NCBI Taxonomy" id="9054"/>
    <lineage>
        <taxon>Eukaryota</taxon>
        <taxon>Metazoa</taxon>
        <taxon>Chordata</taxon>
        <taxon>Craniata</taxon>
        <taxon>Vertebrata</taxon>
        <taxon>Euteleostomi</taxon>
        <taxon>Archelosauria</taxon>
        <taxon>Archosauria</taxon>
        <taxon>Dinosauria</taxon>
        <taxon>Saurischia</taxon>
        <taxon>Theropoda</taxon>
        <taxon>Coelurosauria</taxon>
        <taxon>Aves</taxon>
        <taxon>Neognathae</taxon>
        <taxon>Galloanserae</taxon>
        <taxon>Galliformes</taxon>
        <taxon>Phasianidae</taxon>
        <taxon>Phasianinae</taxon>
        <taxon>Phasianus</taxon>
    </lineage>
</organism>
<evidence type="ECO:0000256" key="6">
    <source>
        <dbReference type="ARBA" id="ARBA00023015"/>
    </source>
</evidence>
<dbReference type="InterPro" id="IPR036236">
    <property type="entry name" value="Znf_C2H2_sf"/>
</dbReference>
<keyword evidence="6" id="KW-0805">Transcription regulation</keyword>
<accession>A0A669QEK2</accession>
<dbReference type="AlphaFoldDB" id="A0A669QEK2"/>
<protein>
    <submittedName>
        <fullName evidence="14">Sp6 transcription factor</fullName>
    </submittedName>
</protein>
<reference evidence="14" key="1">
    <citation type="submission" date="2025-08" db="UniProtKB">
        <authorList>
            <consortium name="Ensembl"/>
        </authorList>
    </citation>
    <scope>IDENTIFICATION</scope>
</reference>
<evidence type="ECO:0000256" key="12">
    <source>
        <dbReference type="SAM" id="MobiDB-lite"/>
    </source>
</evidence>
<keyword evidence="7" id="KW-0238">DNA-binding</keyword>
<feature type="compositionally biased region" description="Low complexity" evidence="12">
    <location>
        <begin position="236"/>
        <end position="245"/>
    </location>
</feature>
<comment type="subcellular location">
    <subcellularLocation>
        <location evidence="1">Nucleus</location>
    </subcellularLocation>
</comment>
<keyword evidence="4 11" id="KW-0863">Zinc-finger</keyword>
<evidence type="ECO:0000256" key="1">
    <source>
        <dbReference type="ARBA" id="ARBA00004123"/>
    </source>
</evidence>
<dbReference type="GO" id="GO:0008270">
    <property type="term" value="F:zinc ion binding"/>
    <property type="evidence" value="ECO:0007669"/>
    <property type="project" value="UniProtKB-KW"/>
</dbReference>
<reference evidence="14" key="2">
    <citation type="submission" date="2025-09" db="UniProtKB">
        <authorList>
            <consortium name="Ensembl"/>
        </authorList>
    </citation>
    <scope>IDENTIFICATION</scope>
</reference>
<feature type="compositionally biased region" description="Pro residues" evidence="12">
    <location>
        <begin position="246"/>
        <end position="269"/>
    </location>
</feature>